<feature type="region of interest" description="Disordered" evidence="1">
    <location>
        <begin position="295"/>
        <end position="372"/>
    </location>
</feature>
<feature type="region of interest" description="Disordered" evidence="1">
    <location>
        <begin position="31"/>
        <end position="66"/>
    </location>
</feature>
<gene>
    <name evidence="2" type="ORF">THAPSDRAFT_22726</name>
</gene>
<protein>
    <submittedName>
        <fullName evidence="2">Uncharacterized protein</fullName>
    </submittedName>
</protein>
<dbReference type="AlphaFoldDB" id="B8C2U9"/>
<dbReference type="InParanoid" id="B8C2U9"/>
<evidence type="ECO:0000313" key="3">
    <source>
        <dbReference type="Proteomes" id="UP000001449"/>
    </source>
</evidence>
<reference evidence="2 3" key="1">
    <citation type="journal article" date="2004" name="Science">
        <title>The genome of the diatom Thalassiosira pseudonana: ecology, evolution, and metabolism.</title>
        <authorList>
            <person name="Armbrust E.V."/>
            <person name="Berges J.A."/>
            <person name="Bowler C."/>
            <person name="Green B.R."/>
            <person name="Martinez D."/>
            <person name="Putnam N.H."/>
            <person name="Zhou S."/>
            <person name="Allen A.E."/>
            <person name="Apt K.E."/>
            <person name="Bechner M."/>
            <person name="Brzezinski M.A."/>
            <person name="Chaal B.K."/>
            <person name="Chiovitti A."/>
            <person name="Davis A.K."/>
            <person name="Demarest M.S."/>
            <person name="Detter J.C."/>
            <person name="Glavina T."/>
            <person name="Goodstein D."/>
            <person name="Hadi M.Z."/>
            <person name="Hellsten U."/>
            <person name="Hildebrand M."/>
            <person name="Jenkins B.D."/>
            <person name="Jurka J."/>
            <person name="Kapitonov V.V."/>
            <person name="Kroger N."/>
            <person name="Lau W.W."/>
            <person name="Lane T.W."/>
            <person name="Larimer F.W."/>
            <person name="Lippmeier J.C."/>
            <person name="Lucas S."/>
            <person name="Medina M."/>
            <person name="Montsant A."/>
            <person name="Obornik M."/>
            <person name="Parker M.S."/>
            <person name="Palenik B."/>
            <person name="Pazour G.J."/>
            <person name="Richardson P.M."/>
            <person name="Rynearson T.A."/>
            <person name="Saito M.A."/>
            <person name="Schwartz D.C."/>
            <person name="Thamatrakoln K."/>
            <person name="Valentin K."/>
            <person name="Vardi A."/>
            <person name="Wilkerson F.P."/>
            <person name="Rokhsar D.S."/>
        </authorList>
    </citation>
    <scope>NUCLEOTIDE SEQUENCE [LARGE SCALE GENOMIC DNA]</scope>
    <source>
        <strain evidence="2 3">CCMP1335</strain>
    </source>
</reference>
<name>B8C2U9_THAPS</name>
<dbReference type="RefSeq" id="XP_002290259.1">
    <property type="nucleotide sequence ID" value="XM_002290223.1"/>
</dbReference>
<dbReference type="EMBL" id="CM000642">
    <property type="protein sequence ID" value="EED92011.1"/>
    <property type="molecule type" value="Genomic_DNA"/>
</dbReference>
<accession>B8C2U9</accession>
<evidence type="ECO:0000256" key="1">
    <source>
        <dbReference type="SAM" id="MobiDB-lite"/>
    </source>
</evidence>
<feature type="compositionally biased region" description="Acidic residues" evidence="1">
    <location>
        <begin position="359"/>
        <end position="372"/>
    </location>
</feature>
<proteinExistence type="predicted"/>
<keyword evidence="3" id="KW-1185">Reference proteome</keyword>
<dbReference type="KEGG" id="tps:THAPSDRAFT_22726"/>
<dbReference type="Proteomes" id="UP000001449">
    <property type="component" value="Chromosome 5"/>
</dbReference>
<feature type="compositionally biased region" description="Acidic residues" evidence="1">
    <location>
        <begin position="327"/>
        <end position="344"/>
    </location>
</feature>
<organism evidence="2 3">
    <name type="scientific">Thalassiosira pseudonana</name>
    <name type="common">Marine diatom</name>
    <name type="synonym">Cyclotella nana</name>
    <dbReference type="NCBI Taxonomy" id="35128"/>
    <lineage>
        <taxon>Eukaryota</taxon>
        <taxon>Sar</taxon>
        <taxon>Stramenopiles</taxon>
        <taxon>Ochrophyta</taxon>
        <taxon>Bacillariophyta</taxon>
        <taxon>Coscinodiscophyceae</taxon>
        <taxon>Thalassiosirophycidae</taxon>
        <taxon>Thalassiosirales</taxon>
        <taxon>Thalassiosiraceae</taxon>
        <taxon>Thalassiosira</taxon>
    </lineage>
</organism>
<dbReference type="PaxDb" id="35128-Thaps22726"/>
<reference evidence="2 3" key="2">
    <citation type="journal article" date="2008" name="Nature">
        <title>The Phaeodactylum genome reveals the evolutionary history of diatom genomes.</title>
        <authorList>
            <person name="Bowler C."/>
            <person name="Allen A.E."/>
            <person name="Badger J.H."/>
            <person name="Grimwood J."/>
            <person name="Jabbari K."/>
            <person name="Kuo A."/>
            <person name="Maheswari U."/>
            <person name="Martens C."/>
            <person name="Maumus F."/>
            <person name="Otillar R.P."/>
            <person name="Rayko E."/>
            <person name="Salamov A."/>
            <person name="Vandepoele K."/>
            <person name="Beszteri B."/>
            <person name="Gruber A."/>
            <person name="Heijde M."/>
            <person name="Katinka M."/>
            <person name="Mock T."/>
            <person name="Valentin K."/>
            <person name="Verret F."/>
            <person name="Berges J.A."/>
            <person name="Brownlee C."/>
            <person name="Cadoret J.P."/>
            <person name="Chiovitti A."/>
            <person name="Choi C.J."/>
            <person name="Coesel S."/>
            <person name="De Martino A."/>
            <person name="Detter J.C."/>
            <person name="Durkin C."/>
            <person name="Falciatore A."/>
            <person name="Fournet J."/>
            <person name="Haruta M."/>
            <person name="Huysman M.J."/>
            <person name="Jenkins B.D."/>
            <person name="Jiroutova K."/>
            <person name="Jorgensen R.E."/>
            <person name="Joubert Y."/>
            <person name="Kaplan A."/>
            <person name="Kroger N."/>
            <person name="Kroth P.G."/>
            <person name="La Roche J."/>
            <person name="Lindquist E."/>
            <person name="Lommer M."/>
            <person name="Martin-Jezequel V."/>
            <person name="Lopez P.J."/>
            <person name="Lucas S."/>
            <person name="Mangogna M."/>
            <person name="McGinnis K."/>
            <person name="Medlin L.K."/>
            <person name="Montsant A."/>
            <person name="Oudot-Le Secq M.P."/>
            <person name="Napoli C."/>
            <person name="Obornik M."/>
            <person name="Parker M.S."/>
            <person name="Petit J.L."/>
            <person name="Porcel B.M."/>
            <person name="Poulsen N."/>
            <person name="Robison M."/>
            <person name="Rychlewski L."/>
            <person name="Rynearson T.A."/>
            <person name="Schmutz J."/>
            <person name="Shapiro H."/>
            <person name="Siaut M."/>
            <person name="Stanley M."/>
            <person name="Sussman M.R."/>
            <person name="Taylor A.R."/>
            <person name="Vardi A."/>
            <person name="von Dassow P."/>
            <person name="Vyverman W."/>
            <person name="Willis A."/>
            <person name="Wyrwicz L.S."/>
            <person name="Rokhsar D.S."/>
            <person name="Weissenbach J."/>
            <person name="Armbrust E.V."/>
            <person name="Green B.R."/>
            <person name="Van de Peer Y."/>
            <person name="Grigoriev I.V."/>
        </authorList>
    </citation>
    <scope>NUCLEOTIDE SEQUENCE [LARGE SCALE GENOMIC DNA]</scope>
    <source>
        <strain evidence="2 3">CCMP1335</strain>
    </source>
</reference>
<feature type="compositionally biased region" description="Acidic residues" evidence="1">
    <location>
        <begin position="296"/>
        <end position="305"/>
    </location>
</feature>
<dbReference type="HOGENOM" id="CLU_744939_0_0_1"/>
<evidence type="ECO:0000313" key="2">
    <source>
        <dbReference type="EMBL" id="EED92011.1"/>
    </source>
</evidence>
<sequence length="372" mass="41519">MAAPQSVDPEADLRRHIHDLESQLDAAYDKLSNLTGNGSTKRPAKRLKTNDDGAGASDDTKDSITAATRPTDARIIRWQLQQYVDKLTDQVRENYEDGYEEQWETKLEWYDALASPLQHVLDIGVGQQSSLKECNDILMMVADSFDAITSLGSRMDTREELSESGAQFDLRLPWDPDSTLAVITGMEVENVWMWVWIAVLRTHANIAREEDRGVLLQCIKDADSHIVKDDGSGYITLKGPLSDYLVLSDDSEEQEEYPGAPDGAALAKLVKEKESEWKKLNCKKKTRVLMPRATAVEEEKEEPAEYTETYSSSDGNDFDINRFEGPYDNEDDSDDGDEDGDELDDRVPAAEPPFAGGGGDEDSDDDDDDGDY</sequence>
<dbReference type="GeneID" id="7453163"/>